<sequence>MDWAGGAAGTPDPRLIETDLESRAVFGSWSGKRAGSTRDVGAALELLEALGGSQRTPTVLVTGSKGKGQAAAVAAAYLSAAGFRTGLVSSPGTVSNLDRFALDGTVIGAAEYNRWLHRVEPAVSEVDVSPGNYLAPTGIFTIMGHAMLEAAGAEVIVHEAGMGGAHDEISVLDRIAVGFTSVFPEHLDVFGPTLAHVAREKFGLIRDGDRVFSVPQSPVPSEILRRTCDRMDASVHQVPPGDFLSQNHHLGKSLADDVARRLDREPWTGGIELCRPGRAEFCRTAEGTEFFLDACIDPVGMAAALSGAESRWGVVDTVYWSIPATKDISGIADFLDGRGIDHRFVPLDSHHLDYELPTDLLQRLRFAPRETLLDDMGDRSMVAGTVSFGSSVLNEIGVMPTRLYDPDRIGSGEIPHI</sequence>
<keyword evidence="7" id="KW-1185">Reference proteome</keyword>
<comment type="similarity">
    <text evidence="1">Belongs to the folylpolyglutamate synthase family.</text>
</comment>
<name>A0A7K1LGB2_9MICC</name>
<gene>
    <name evidence="6" type="ORF">GMA10_03235</name>
</gene>
<protein>
    <recommendedName>
        <fullName evidence="5">Rhodanese domain-containing protein</fullName>
    </recommendedName>
</protein>
<dbReference type="Gene3D" id="3.40.1190.10">
    <property type="entry name" value="Mur-like, catalytic domain"/>
    <property type="match status" value="1"/>
</dbReference>
<keyword evidence="2" id="KW-0436">Ligase</keyword>
<dbReference type="GO" id="GO:0004326">
    <property type="term" value="F:tetrahydrofolylpolyglutamate synthase activity"/>
    <property type="evidence" value="ECO:0007669"/>
    <property type="project" value="InterPro"/>
</dbReference>
<feature type="domain" description="Rhodanese" evidence="5">
    <location>
        <begin position="45"/>
        <end position="109"/>
    </location>
</feature>
<dbReference type="GO" id="GO:0008841">
    <property type="term" value="F:dihydrofolate synthase activity"/>
    <property type="evidence" value="ECO:0007669"/>
    <property type="project" value="TreeGrafter"/>
</dbReference>
<dbReference type="Proteomes" id="UP000462152">
    <property type="component" value="Unassembled WGS sequence"/>
</dbReference>
<dbReference type="PANTHER" id="PTHR11136">
    <property type="entry name" value="FOLYLPOLYGLUTAMATE SYNTHASE-RELATED"/>
    <property type="match status" value="1"/>
</dbReference>
<keyword evidence="4" id="KW-0067">ATP-binding</keyword>
<dbReference type="PANTHER" id="PTHR11136:SF0">
    <property type="entry name" value="DIHYDROFOLATE SYNTHETASE-RELATED"/>
    <property type="match status" value="1"/>
</dbReference>
<evidence type="ECO:0000256" key="2">
    <source>
        <dbReference type="ARBA" id="ARBA00022598"/>
    </source>
</evidence>
<dbReference type="InterPro" id="IPR001763">
    <property type="entry name" value="Rhodanese-like_dom"/>
</dbReference>
<dbReference type="EMBL" id="WOGT01000001">
    <property type="protein sequence ID" value="MUN54237.1"/>
    <property type="molecule type" value="Genomic_DNA"/>
</dbReference>
<comment type="caution">
    <text evidence="6">The sequence shown here is derived from an EMBL/GenBank/DDBJ whole genome shotgun (WGS) entry which is preliminary data.</text>
</comment>
<dbReference type="GO" id="GO:0005737">
    <property type="term" value="C:cytoplasm"/>
    <property type="evidence" value="ECO:0007669"/>
    <property type="project" value="TreeGrafter"/>
</dbReference>
<dbReference type="InterPro" id="IPR001645">
    <property type="entry name" value="Folylpolyglutamate_synth"/>
</dbReference>
<evidence type="ECO:0000256" key="1">
    <source>
        <dbReference type="ARBA" id="ARBA00008276"/>
    </source>
</evidence>
<organism evidence="6 7">
    <name type="scientific">Rothia koreensis</name>
    <dbReference type="NCBI Taxonomy" id="592378"/>
    <lineage>
        <taxon>Bacteria</taxon>
        <taxon>Bacillati</taxon>
        <taxon>Actinomycetota</taxon>
        <taxon>Actinomycetes</taxon>
        <taxon>Micrococcales</taxon>
        <taxon>Micrococcaceae</taxon>
        <taxon>Rothia</taxon>
    </lineage>
</organism>
<evidence type="ECO:0000313" key="6">
    <source>
        <dbReference type="EMBL" id="MUN54237.1"/>
    </source>
</evidence>
<accession>A0A7K1LGB2</accession>
<dbReference type="PROSITE" id="PS50206">
    <property type="entry name" value="RHODANESE_3"/>
    <property type="match status" value="1"/>
</dbReference>
<dbReference type="OrthoDB" id="4961544at2"/>
<dbReference type="RefSeq" id="WP_129314307.1">
    <property type="nucleotide sequence ID" value="NZ_NOIQ01000001.1"/>
</dbReference>
<dbReference type="GO" id="GO:0005524">
    <property type="term" value="F:ATP binding"/>
    <property type="evidence" value="ECO:0007669"/>
    <property type="project" value="UniProtKB-KW"/>
</dbReference>
<evidence type="ECO:0000256" key="4">
    <source>
        <dbReference type="ARBA" id="ARBA00022840"/>
    </source>
</evidence>
<dbReference type="InterPro" id="IPR036565">
    <property type="entry name" value="Mur-like_cat_sf"/>
</dbReference>
<evidence type="ECO:0000256" key="3">
    <source>
        <dbReference type="ARBA" id="ARBA00022741"/>
    </source>
</evidence>
<reference evidence="6 7" key="1">
    <citation type="submission" date="2019-12" db="EMBL/GenBank/DDBJ databases">
        <authorList>
            <person name="Li J."/>
            <person name="Shi Y."/>
            <person name="Xu G."/>
            <person name="Xiao D."/>
            <person name="Ran X."/>
        </authorList>
    </citation>
    <scope>NUCLEOTIDE SEQUENCE [LARGE SCALE GENOMIC DNA]</scope>
    <source>
        <strain evidence="6 7">JCM 15915</strain>
    </source>
</reference>
<proteinExistence type="inferred from homology"/>
<evidence type="ECO:0000313" key="7">
    <source>
        <dbReference type="Proteomes" id="UP000462152"/>
    </source>
</evidence>
<dbReference type="AlphaFoldDB" id="A0A7K1LGB2"/>
<keyword evidence="3" id="KW-0547">Nucleotide-binding</keyword>
<evidence type="ECO:0000259" key="5">
    <source>
        <dbReference type="PROSITE" id="PS50206"/>
    </source>
</evidence>
<dbReference type="SUPFAM" id="SSF53623">
    <property type="entry name" value="MurD-like peptide ligases, catalytic domain"/>
    <property type="match status" value="1"/>
</dbReference>